<name>A0A4V2UV38_9BACL</name>
<dbReference type="Gene3D" id="2.40.50.100">
    <property type="match status" value="1"/>
</dbReference>
<evidence type="ECO:0000256" key="2">
    <source>
        <dbReference type="ARBA" id="ARBA00009477"/>
    </source>
</evidence>
<evidence type="ECO:0000256" key="1">
    <source>
        <dbReference type="ARBA" id="ARBA00004196"/>
    </source>
</evidence>
<evidence type="ECO:0000259" key="6">
    <source>
        <dbReference type="Pfam" id="PF25989"/>
    </source>
</evidence>
<evidence type="ECO:0000256" key="3">
    <source>
        <dbReference type="ARBA" id="ARBA00023054"/>
    </source>
</evidence>
<protein>
    <submittedName>
        <fullName evidence="8">HlyD family secretion protein</fullName>
    </submittedName>
</protein>
<reference evidence="8 9" key="1">
    <citation type="submission" date="2019-03" db="EMBL/GenBank/DDBJ databases">
        <title>Genomic Encyclopedia of Type Strains, Phase IV (KMG-IV): sequencing the most valuable type-strain genomes for metagenomic binning, comparative biology and taxonomic classification.</title>
        <authorList>
            <person name="Goeker M."/>
        </authorList>
    </citation>
    <scope>NUCLEOTIDE SEQUENCE [LARGE SCALE GENOMIC DNA]</scope>
    <source>
        <strain evidence="8 9">DSM 45707</strain>
    </source>
</reference>
<feature type="coiled-coil region" evidence="4">
    <location>
        <begin position="144"/>
        <end position="171"/>
    </location>
</feature>
<comment type="subcellular location">
    <subcellularLocation>
        <location evidence="1">Cell envelope</location>
    </subcellularLocation>
</comment>
<keyword evidence="9" id="KW-1185">Reference proteome</keyword>
<keyword evidence="3 4" id="KW-0175">Coiled coil</keyword>
<dbReference type="OrthoDB" id="85226at2"/>
<feature type="domain" description="YknX-like C-terminal permuted SH3-like" evidence="6">
    <location>
        <begin position="301"/>
        <end position="367"/>
    </location>
</feature>
<dbReference type="NCBIfam" id="TIGR01730">
    <property type="entry name" value="RND_mfp"/>
    <property type="match status" value="1"/>
</dbReference>
<dbReference type="Gene3D" id="2.40.420.20">
    <property type="match status" value="1"/>
</dbReference>
<sequence>MNKKLWIGIGIAAAVVGTFTLSVLQPFKTENHVEVVKLKEQKVEETLTTSGTLTAGKQQNVYLQPERGELKKVLVKPGQKVKKGQRLVEYDSESVLAEKKQAELQVKTAKVNLDNLYKQKKKIGSTAISADPMLGNIPPTSASKDEINQQIELAKLELERAKQQLSMTETRQGRLYVTSEFEGTIVQANEQAGIASASTEPLVIVADLSQLKVTANISEYDALNVKTGQPVAVKTDALPDQEWKATVEKIALLPKNSTDPLGQGEAQVTYPIEIQLKDSVPMKLGSRLIVEVHTASDQVTGIPISAIQEVNNESYVFVVNGGKAKQVKVKTGKRNVEFIEIVSGLQANDLVILKPGPDLKDGSEVKVQ</sequence>
<evidence type="ECO:0000259" key="7">
    <source>
        <dbReference type="Pfam" id="PF25990"/>
    </source>
</evidence>
<dbReference type="Pfam" id="PF25989">
    <property type="entry name" value="YknX_C"/>
    <property type="match status" value="1"/>
</dbReference>
<evidence type="ECO:0000256" key="4">
    <source>
        <dbReference type="SAM" id="Coils"/>
    </source>
</evidence>
<dbReference type="InterPro" id="IPR058639">
    <property type="entry name" value="BSH_YknX-like"/>
</dbReference>
<evidence type="ECO:0000313" key="8">
    <source>
        <dbReference type="EMBL" id="TCS94247.1"/>
    </source>
</evidence>
<dbReference type="RefSeq" id="WP_131924750.1">
    <property type="nucleotide sequence ID" value="NZ_SMAG01000004.1"/>
</dbReference>
<comment type="caution">
    <text evidence="8">The sequence shown here is derived from an EMBL/GenBank/DDBJ whole genome shotgun (WGS) entry which is preliminary data.</text>
</comment>
<dbReference type="InterPro" id="IPR006143">
    <property type="entry name" value="RND_pump_MFP"/>
</dbReference>
<dbReference type="GO" id="GO:0030313">
    <property type="term" value="C:cell envelope"/>
    <property type="evidence" value="ECO:0007669"/>
    <property type="project" value="UniProtKB-SubCell"/>
</dbReference>
<dbReference type="InterPro" id="IPR058637">
    <property type="entry name" value="YknX-like_C"/>
</dbReference>
<feature type="domain" description="YknX-like beta-barrel" evidence="7">
    <location>
        <begin position="211"/>
        <end position="292"/>
    </location>
</feature>
<dbReference type="AlphaFoldDB" id="A0A4V2UV38"/>
<dbReference type="Pfam" id="PF25990">
    <property type="entry name" value="Beta-barrel_YknX"/>
    <property type="match status" value="1"/>
</dbReference>
<dbReference type="PANTHER" id="PTHR32347">
    <property type="entry name" value="EFFLUX SYSTEM COMPONENT YKNX-RELATED"/>
    <property type="match status" value="1"/>
</dbReference>
<dbReference type="Pfam" id="PF25984">
    <property type="entry name" value="BSH_YknX"/>
    <property type="match status" value="1"/>
</dbReference>
<gene>
    <name evidence="8" type="ORF">EDD58_104115</name>
</gene>
<dbReference type="InterPro" id="IPR058636">
    <property type="entry name" value="Beta-barrel_YknX"/>
</dbReference>
<comment type="similarity">
    <text evidence="2">Belongs to the membrane fusion protein (MFP) (TC 8.A.1) family.</text>
</comment>
<proteinExistence type="inferred from homology"/>
<evidence type="ECO:0000313" key="9">
    <source>
        <dbReference type="Proteomes" id="UP000294937"/>
    </source>
</evidence>
<accession>A0A4V2UV38</accession>
<evidence type="ECO:0000259" key="5">
    <source>
        <dbReference type="Pfam" id="PF25984"/>
    </source>
</evidence>
<dbReference type="EMBL" id="SMAG01000004">
    <property type="protein sequence ID" value="TCS94247.1"/>
    <property type="molecule type" value="Genomic_DNA"/>
</dbReference>
<feature type="domain" description="YknX-like barrel-sandwich hybrid" evidence="5">
    <location>
        <begin position="59"/>
        <end position="205"/>
    </location>
</feature>
<dbReference type="Proteomes" id="UP000294937">
    <property type="component" value="Unassembled WGS sequence"/>
</dbReference>
<organism evidence="8 9">
    <name type="scientific">Hazenella coriacea</name>
    <dbReference type="NCBI Taxonomy" id="1179467"/>
    <lineage>
        <taxon>Bacteria</taxon>
        <taxon>Bacillati</taxon>
        <taxon>Bacillota</taxon>
        <taxon>Bacilli</taxon>
        <taxon>Bacillales</taxon>
        <taxon>Thermoactinomycetaceae</taxon>
        <taxon>Hazenella</taxon>
    </lineage>
</organism>
<dbReference type="GO" id="GO:0016020">
    <property type="term" value="C:membrane"/>
    <property type="evidence" value="ECO:0007669"/>
    <property type="project" value="InterPro"/>
</dbReference>
<dbReference type="PANTHER" id="PTHR32347:SF14">
    <property type="entry name" value="EFFLUX SYSTEM COMPONENT YKNX-RELATED"/>
    <property type="match status" value="1"/>
</dbReference>
<dbReference type="GO" id="GO:0022857">
    <property type="term" value="F:transmembrane transporter activity"/>
    <property type="evidence" value="ECO:0007669"/>
    <property type="project" value="InterPro"/>
</dbReference>
<dbReference type="Gene3D" id="2.40.30.170">
    <property type="match status" value="1"/>
</dbReference>
<dbReference type="InterPro" id="IPR050465">
    <property type="entry name" value="UPF0194_transport"/>
</dbReference>
<dbReference type="SUPFAM" id="SSF111369">
    <property type="entry name" value="HlyD-like secretion proteins"/>
    <property type="match status" value="1"/>
</dbReference>